<gene>
    <name evidence="2" type="ORF">PtA15_2A443</name>
</gene>
<dbReference type="EMBL" id="CP110422">
    <property type="protein sequence ID" value="WAQ82129.1"/>
    <property type="molecule type" value="Genomic_DNA"/>
</dbReference>
<feature type="region of interest" description="Disordered" evidence="1">
    <location>
        <begin position="1"/>
        <end position="49"/>
    </location>
</feature>
<proteinExistence type="predicted"/>
<reference evidence="2" key="1">
    <citation type="submission" date="2022-10" db="EMBL/GenBank/DDBJ databases">
        <title>Puccinia triticina Genome sequencing and assembly.</title>
        <authorList>
            <person name="Li C."/>
        </authorList>
    </citation>
    <scope>NUCLEOTIDE SEQUENCE</scope>
    <source>
        <strain evidence="2">Pt15</strain>
    </source>
</reference>
<sequence>MSEQALFSVLNSTKEPSRAFEGKPSDSERRVPNDHERSRLIEPSKSGEF</sequence>
<name>A0ABY7CAU0_9BASI</name>
<feature type="compositionally biased region" description="Basic and acidic residues" evidence="1">
    <location>
        <begin position="15"/>
        <end position="49"/>
    </location>
</feature>
<dbReference type="RefSeq" id="XP_053017684.1">
    <property type="nucleotide sequence ID" value="XM_053166465.1"/>
</dbReference>
<evidence type="ECO:0000313" key="3">
    <source>
        <dbReference type="Proteomes" id="UP001164743"/>
    </source>
</evidence>
<feature type="compositionally biased region" description="Polar residues" evidence="1">
    <location>
        <begin position="1"/>
        <end position="14"/>
    </location>
</feature>
<dbReference type="GeneID" id="77807360"/>
<organism evidence="2 3">
    <name type="scientific">Puccinia triticina</name>
    <dbReference type="NCBI Taxonomy" id="208348"/>
    <lineage>
        <taxon>Eukaryota</taxon>
        <taxon>Fungi</taxon>
        <taxon>Dikarya</taxon>
        <taxon>Basidiomycota</taxon>
        <taxon>Pucciniomycotina</taxon>
        <taxon>Pucciniomycetes</taxon>
        <taxon>Pucciniales</taxon>
        <taxon>Pucciniaceae</taxon>
        <taxon>Puccinia</taxon>
    </lineage>
</organism>
<protein>
    <submittedName>
        <fullName evidence="2">Uncharacterized protein</fullName>
    </submittedName>
</protein>
<evidence type="ECO:0000256" key="1">
    <source>
        <dbReference type="SAM" id="MobiDB-lite"/>
    </source>
</evidence>
<evidence type="ECO:0000313" key="2">
    <source>
        <dbReference type="EMBL" id="WAQ82129.1"/>
    </source>
</evidence>
<accession>A0ABY7CAU0</accession>
<dbReference type="Proteomes" id="UP001164743">
    <property type="component" value="Chromosome 2A"/>
</dbReference>
<keyword evidence="3" id="KW-1185">Reference proteome</keyword>